<organism evidence="8 9">
    <name type="scientific">Tahibacter soli</name>
    <dbReference type="NCBI Taxonomy" id="2983605"/>
    <lineage>
        <taxon>Bacteria</taxon>
        <taxon>Pseudomonadati</taxon>
        <taxon>Pseudomonadota</taxon>
        <taxon>Gammaproteobacteria</taxon>
        <taxon>Lysobacterales</taxon>
        <taxon>Rhodanobacteraceae</taxon>
        <taxon>Tahibacter</taxon>
    </lineage>
</organism>
<reference evidence="8" key="1">
    <citation type="submission" date="2023-02" db="EMBL/GenBank/DDBJ databases">
        <title>Tahibacter soli sp. nov. isolated from soil.</title>
        <authorList>
            <person name="Baek J.H."/>
            <person name="Lee J.K."/>
            <person name="Choi D.G."/>
            <person name="Jeon C.O."/>
        </authorList>
    </citation>
    <scope>NUCLEOTIDE SEQUENCE</scope>
    <source>
        <strain evidence="8">BL</strain>
    </source>
</reference>
<evidence type="ECO:0000259" key="7">
    <source>
        <dbReference type="Pfam" id="PF00916"/>
    </source>
</evidence>
<feature type="domain" description="SLC26A/SulP transporter" evidence="7">
    <location>
        <begin position="8"/>
        <end position="229"/>
    </location>
</feature>
<evidence type="ECO:0000256" key="1">
    <source>
        <dbReference type="ARBA" id="ARBA00004141"/>
    </source>
</evidence>
<feature type="transmembrane region" description="Helical" evidence="6">
    <location>
        <begin position="208"/>
        <end position="230"/>
    </location>
</feature>
<feature type="transmembrane region" description="Helical" evidence="6">
    <location>
        <begin position="290"/>
        <end position="315"/>
    </location>
</feature>
<evidence type="ECO:0000256" key="3">
    <source>
        <dbReference type="ARBA" id="ARBA00022989"/>
    </source>
</evidence>
<sequence length="392" mass="40973">MLLSLVWFVALAFGREPEIALTAAAVVGLPASTRGGACCFRINGAVLVFGAVVYGIVFSQGPRETIAAVSAIGITLLVFGAGRFEAWIARIPEPVVVGLAFGVALILLFGLIEVLLGLDPKADASNRFHRWVALWKHPDAIPLASIAVAGWSLATLLFLHLVRSAWPGVLLVFVGASLIAGMPAMPAETVGDRLGAMSTSHPSLYEPTAAWAHLSPVLSIAVTLALLVAVRPPRRLPHEPRHEQAAGRRANATSPLEELRPTSSRQPGAGMHLDARAPLAGTRSVVATGALALAAAPLIAYVPLASVVAVLMIVVCRTGDARRFRQFMGAPAADRLLLFATFVSTVLVDPAIAIGIGLVLSRVLRGRQTVAAAAVRALPVPSVGPKPPKEMP</sequence>
<comment type="subcellular location">
    <subcellularLocation>
        <location evidence="1">Membrane</location>
        <topology evidence="1">Multi-pass membrane protein</topology>
    </subcellularLocation>
</comment>
<keyword evidence="9" id="KW-1185">Reference proteome</keyword>
<proteinExistence type="predicted"/>
<evidence type="ECO:0000313" key="8">
    <source>
        <dbReference type="EMBL" id="MDC8015428.1"/>
    </source>
</evidence>
<dbReference type="AlphaFoldDB" id="A0A9X3YR19"/>
<dbReference type="Pfam" id="PF00916">
    <property type="entry name" value="Sulfate_transp"/>
    <property type="match status" value="1"/>
</dbReference>
<dbReference type="EMBL" id="JAOVZO020000020">
    <property type="protein sequence ID" value="MDC8015428.1"/>
    <property type="molecule type" value="Genomic_DNA"/>
</dbReference>
<feature type="transmembrane region" description="Helical" evidence="6">
    <location>
        <begin position="336"/>
        <end position="360"/>
    </location>
</feature>
<feature type="compositionally biased region" description="Basic and acidic residues" evidence="5">
    <location>
        <begin position="237"/>
        <end position="246"/>
    </location>
</feature>
<dbReference type="PANTHER" id="PTHR11814">
    <property type="entry name" value="SULFATE TRANSPORTER"/>
    <property type="match status" value="1"/>
</dbReference>
<dbReference type="InterPro" id="IPR011547">
    <property type="entry name" value="SLC26A/SulP_dom"/>
</dbReference>
<feature type="transmembrane region" description="Helical" evidence="6">
    <location>
        <begin position="65"/>
        <end position="84"/>
    </location>
</feature>
<evidence type="ECO:0000313" key="9">
    <source>
        <dbReference type="Proteomes" id="UP001139971"/>
    </source>
</evidence>
<accession>A0A9X3YR19</accession>
<protein>
    <submittedName>
        <fullName evidence="8">SulP family inorganic anion transporter</fullName>
    </submittedName>
</protein>
<comment type="caution">
    <text evidence="8">The sequence shown here is derived from an EMBL/GenBank/DDBJ whole genome shotgun (WGS) entry which is preliminary data.</text>
</comment>
<feature type="region of interest" description="Disordered" evidence="5">
    <location>
        <begin position="237"/>
        <end position="271"/>
    </location>
</feature>
<evidence type="ECO:0000256" key="6">
    <source>
        <dbReference type="SAM" id="Phobius"/>
    </source>
</evidence>
<dbReference type="GO" id="GO:0016020">
    <property type="term" value="C:membrane"/>
    <property type="evidence" value="ECO:0007669"/>
    <property type="project" value="UniProtKB-SubCell"/>
</dbReference>
<keyword evidence="2 6" id="KW-0812">Transmembrane</keyword>
<keyword evidence="3 6" id="KW-1133">Transmembrane helix</keyword>
<dbReference type="GO" id="GO:0055085">
    <property type="term" value="P:transmembrane transport"/>
    <property type="evidence" value="ECO:0007669"/>
    <property type="project" value="InterPro"/>
</dbReference>
<gene>
    <name evidence="8" type="ORF">OD750_023115</name>
</gene>
<feature type="transmembrane region" description="Helical" evidence="6">
    <location>
        <begin position="40"/>
        <end position="58"/>
    </location>
</feature>
<evidence type="ECO:0000256" key="5">
    <source>
        <dbReference type="SAM" id="MobiDB-lite"/>
    </source>
</evidence>
<feature type="transmembrane region" description="Helical" evidence="6">
    <location>
        <begin position="96"/>
        <end position="118"/>
    </location>
</feature>
<evidence type="ECO:0000256" key="2">
    <source>
        <dbReference type="ARBA" id="ARBA00022692"/>
    </source>
</evidence>
<feature type="transmembrane region" description="Helical" evidence="6">
    <location>
        <begin position="139"/>
        <end position="159"/>
    </location>
</feature>
<dbReference type="Proteomes" id="UP001139971">
    <property type="component" value="Unassembled WGS sequence"/>
</dbReference>
<evidence type="ECO:0000256" key="4">
    <source>
        <dbReference type="ARBA" id="ARBA00023136"/>
    </source>
</evidence>
<feature type="transmembrane region" description="Helical" evidence="6">
    <location>
        <begin position="165"/>
        <end position="187"/>
    </location>
</feature>
<dbReference type="InterPro" id="IPR001902">
    <property type="entry name" value="SLC26A/SulP_fam"/>
</dbReference>
<name>A0A9X3YR19_9GAMM</name>
<keyword evidence="4 6" id="KW-0472">Membrane</keyword>